<dbReference type="InterPro" id="IPR002033">
    <property type="entry name" value="TatC"/>
</dbReference>
<evidence type="ECO:0000256" key="3">
    <source>
        <dbReference type="ARBA" id="ARBA00022989"/>
    </source>
</evidence>
<feature type="transmembrane region" description="Helical" evidence="5">
    <location>
        <begin position="197"/>
        <end position="213"/>
    </location>
</feature>
<comment type="subunit">
    <text evidence="5">The Tat system comprises two distinct complexes: a TatABC complex, containing multiple copies of TatA, TatB and TatC subunits, and a separate TatA complex, containing only TatA subunits. Substrates initially bind to the TatABC complex, which probably triggers association of the separate TatA complex to form the active translocon.</text>
</comment>
<evidence type="ECO:0000256" key="2">
    <source>
        <dbReference type="ARBA" id="ARBA00022692"/>
    </source>
</evidence>
<dbReference type="HAMAP" id="MF_00902">
    <property type="entry name" value="TatC"/>
    <property type="match status" value="1"/>
</dbReference>
<comment type="function">
    <text evidence="5">Part of the twin-arginine translocation (Tat) system that transports large folded proteins containing a characteristic twin-arginine motif in their signal peptide across membranes. Together with TatB, TatC is part of a receptor directly interacting with Tat signal peptides.</text>
</comment>
<dbReference type="PANTHER" id="PTHR30371:SF0">
    <property type="entry name" value="SEC-INDEPENDENT PROTEIN TRANSLOCASE PROTEIN TATC, CHLOROPLASTIC-RELATED"/>
    <property type="match status" value="1"/>
</dbReference>
<dbReference type="PRINTS" id="PR01840">
    <property type="entry name" value="TATCFAMILY"/>
</dbReference>
<keyword evidence="5" id="KW-0813">Transport</keyword>
<name>A0ABT1TDK2_9GAMM</name>
<feature type="transmembrane region" description="Helical" evidence="5">
    <location>
        <begin position="163"/>
        <end position="185"/>
    </location>
</feature>
<dbReference type="PANTHER" id="PTHR30371">
    <property type="entry name" value="SEC-INDEPENDENT PROTEIN TRANSLOCASE PROTEIN TATC"/>
    <property type="match status" value="1"/>
</dbReference>
<gene>
    <name evidence="5 6" type="primary">tatC</name>
    <name evidence="6" type="ORF">NP590_05220</name>
</gene>
<sequence length="257" mass="28438">MADGDFSGDSARMSWLGHLLELRNRVLKSVLFVLLVFAGLAYYANEIYAQLADPLLRYMPAGSQMIAIEVASPFLIPFKLAFLAAVLLAVPFLLYQAWAFVAPGLRRAEKRLFFPLLLASTLLFYLGLAFAYFAVFPVIFGFMVTAAPQGVAVMTDIGHYLDFVIRMLIAFGAVFEVPIFTLLLVKSGLVEYRTLHDQRAYVIVGAFIIGALLTPPDVISQTLMAVPIWLLFELGVLLAYLSTAKSDRTTELAPDNR</sequence>
<evidence type="ECO:0000313" key="7">
    <source>
        <dbReference type="Proteomes" id="UP001524499"/>
    </source>
</evidence>
<keyword evidence="7" id="KW-1185">Reference proteome</keyword>
<keyword evidence="5" id="KW-1003">Cell membrane</keyword>
<dbReference type="Proteomes" id="UP001524499">
    <property type="component" value="Unassembled WGS sequence"/>
</dbReference>
<evidence type="ECO:0000256" key="5">
    <source>
        <dbReference type="HAMAP-Rule" id="MF_00902"/>
    </source>
</evidence>
<feature type="transmembrane region" description="Helical" evidence="5">
    <location>
        <begin position="26"/>
        <end position="43"/>
    </location>
</feature>
<organism evidence="6 7">
    <name type="scientific">Methylomonas subterranea</name>
    <dbReference type="NCBI Taxonomy" id="2952225"/>
    <lineage>
        <taxon>Bacteria</taxon>
        <taxon>Pseudomonadati</taxon>
        <taxon>Pseudomonadota</taxon>
        <taxon>Gammaproteobacteria</taxon>
        <taxon>Methylococcales</taxon>
        <taxon>Methylococcaceae</taxon>
        <taxon>Methylomonas</taxon>
    </lineage>
</organism>
<dbReference type="EMBL" id="JANIBJ010000007">
    <property type="protein sequence ID" value="MCQ8103500.1"/>
    <property type="molecule type" value="Genomic_DNA"/>
</dbReference>
<keyword evidence="4 5" id="KW-0472">Membrane</keyword>
<proteinExistence type="inferred from homology"/>
<feature type="transmembrane region" description="Helical" evidence="5">
    <location>
        <begin position="113"/>
        <end position="143"/>
    </location>
</feature>
<dbReference type="Pfam" id="PF00902">
    <property type="entry name" value="TatC"/>
    <property type="match status" value="1"/>
</dbReference>
<feature type="transmembrane region" description="Helical" evidence="5">
    <location>
        <begin position="219"/>
        <end position="241"/>
    </location>
</feature>
<evidence type="ECO:0000313" key="6">
    <source>
        <dbReference type="EMBL" id="MCQ8103500.1"/>
    </source>
</evidence>
<keyword evidence="2 5" id="KW-0812">Transmembrane</keyword>
<keyword evidence="3 5" id="KW-1133">Transmembrane helix</keyword>
<keyword evidence="5" id="KW-0811">Translocation</keyword>
<comment type="subcellular location">
    <subcellularLocation>
        <location evidence="5">Cell membrane</location>
        <topology evidence="5">Multi-pass membrane protein</topology>
    </subcellularLocation>
    <subcellularLocation>
        <location evidence="1">Membrane</location>
        <topology evidence="1">Multi-pass membrane protein</topology>
    </subcellularLocation>
</comment>
<dbReference type="NCBIfam" id="TIGR00945">
    <property type="entry name" value="tatC"/>
    <property type="match status" value="1"/>
</dbReference>
<dbReference type="RefSeq" id="WP_256601204.1">
    <property type="nucleotide sequence ID" value="NZ_JANIBJ010000007.1"/>
</dbReference>
<reference evidence="6 7" key="1">
    <citation type="submission" date="2022-07" db="EMBL/GenBank/DDBJ databases">
        <title>Methylomonas rivi sp. nov., Methylomonas rosea sp. nov., Methylomonas aureus sp. nov. and Methylomonas subterranea sp. nov., four novel methanotrophs isolated from a freshwater creek and the deep terrestrial subsurface.</title>
        <authorList>
            <person name="Abin C."/>
            <person name="Sankaranarayanan K."/>
            <person name="Garner C."/>
            <person name="Sindelar R."/>
            <person name="Kotary K."/>
            <person name="Garner R."/>
            <person name="Barclay S."/>
            <person name="Lawson P."/>
            <person name="Krumholz L."/>
        </authorList>
    </citation>
    <scope>NUCLEOTIDE SEQUENCE [LARGE SCALE GENOMIC DNA]</scope>
    <source>
        <strain evidence="6 7">SURF-2</strain>
    </source>
</reference>
<comment type="caution">
    <text evidence="6">The sequence shown here is derived from an EMBL/GenBank/DDBJ whole genome shotgun (WGS) entry which is preliminary data.</text>
</comment>
<accession>A0ABT1TDK2</accession>
<evidence type="ECO:0000256" key="1">
    <source>
        <dbReference type="ARBA" id="ARBA00004141"/>
    </source>
</evidence>
<protein>
    <recommendedName>
        <fullName evidence="5">Sec-independent protein translocase protein TatC</fullName>
    </recommendedName>
</protein>
<keyword evidence="5" id="KW-0653">Protein transport</keyword>
<evidence type="ECO:0000256" key="4">
    <source>
        <dbReference type="ARBA" id="ARBA00023136"/>
    </source>
</evidence>
<comment type="similarity">
    <text evidence="5">Belongs to the TatC family.</text>
</comment>
<feature type="transmembrane region" description="Helical" evidence="5">
    <location>
        <begin position="82"/>
        <end position="101"/>
    </location>
</feature>